<evidence type="ECO:0000313" key="3">
    <source>
        <dbReference type="WBParaSite" id="EEL_0000009601-mRNA-1"/>
    </source>
</evidence>
<dbReference type="Proteomes" id="UP000050640">
    <property type="component" value="Unplaced"/>
</dbReference>
<organism evidence="2 3">
    <name type="scientific">Elaeophora elaphi</name>
    <dbReference type="NCBI Taxonomy" id="1147741"/>
    <lineage>
        <taxon>Eukaryota</taxon>
        <taxon>Metazoa</taxon>
        <taxon>Ecdysozoa</taxon>
        <taxon>Nematoda</taxon>
        <taxon>Chromadorea</taxon>
        <taxon>Rhabditida</taxon>
        <taxon>Spirurina</taxon>
        <taxon>Spiruromorpha</taxon>
        <taxon>Filarioidea</taxon>
        <taxon>Onchocercidae</taxon>
        <taxon>Elaeophora</taxon>
    </lineage>
</organism>
<accession>A0A0R3RFG2</accession>
<evidence type="ECO:0000313" key="2">
    <source>
        <dbReference type="Proteomes" id="UP000050640"/>
    </source>
</evidence>
<feature type="region of interest" description="Disordered" evidence="1">
    <location>
        <begin position="82"/>
        <end position="104"/>
    </location>
</feature>
<evidence type="ECO:0000256" key="1">
    <source>
        <dbReference type="SAM" id="MobiDB-lite"/>
    </source>
</evidence>
<reference evidence="3" key="1">
    <citation type="submission" date="2017-02" db="UniProtKB">
        <authorList>
            <consortium name="WormBaseParasite"/>
        </authorList>
    </citation>
    <scope>IDENTIFICATION</scope>
</reference>
<dbReference type="WBParaSite" id="EEL_0000009601-mRNA-1">
    <property type="protein sequence ID" value="EEL_0000009601-mRNA-1"/>
    <property type="gene ID" value="EEL_0000009601"/>
</dbReference>
<keyword evidence="2" id="KW-1185">Reference proteome</keyword>
<protein>
    <submittedName>
        <fullName evidence="3">Uncharacterized protein</fullName>
    </submittedName>
</protein>
<proteinExistence type="predicted"/>
<dbReference type="AlphaFoldDB" id="A0A0R3RFG2"/>
<name>A0A0R3RFG2_9BILA</name>
<sequence>MIANIINRNDISTTKSTFNSIDNLSSTTGQILNSNFSTVGLKAVGSDERKFDILAVTVTPPRRHVVLQSTADCSVRLTPSSYHYRTPTRTDPKTASPQTPSYMAPTISSAMKTKKMAERCTSLESPLWTSRRGHSISEELRTAVSFTPSRKREGHRSRLTLWQQETSQTLPKLYYKERFVNSCPEAKSLTTECGIANELNNENLRRASSQPLFRVARSSLRHGGLYNNYLKQLYWDRITSKYNKISQKESFMKGKDQGAEDFASIDGQNAQMEISLHVKQTELQLSPRNSYREETFRFHLDRDHLSRQDQIDNDILTPNLCTAQVKTPRGWQRTFSRAPSKVSRFDRFASQFVETVSTQVWMTKTSLGQFPPYTLAETARYNIWQCVFGNSSQKISRFNRFQKGPETKDTKFTFQPAQYISQLEQFTNEFILTESKMLRGLIWKRTVSKASPKTSRFDRFLVPDNSVTNITQGNTRSEQFESEVPLDSAAIQSLLSNTPRSPETVPIPRQSTVFYEQAKLIPLPEVSCKSNSSSLHNTQLRSLNASLTESLSSEKLSEKHSNFTIKSLCEVTSSECFKKNIASSSRTSETQSSEGSVLSDVIFHGESFCKRSKSTLQRTSRSDCFQKTLSTSSIASTKSFEALTISKSLFSRVSTRKQSKTSRLLRRTSRFERFQKNTISILSTARANSLSPSILLDISSSEGTLSERSKSTPSLQFPRQTCISPSKHSTSPCIWNLLMAKPKEKSSRIERFQNSASLDLRTARNQLSNSSLFYDISLIPSSGRCSQTKVIPSIQEKITTNTFNSWQKEKMSDKSSRFERFESSLLPNTHTAQSTCSQNLSTKRFLKKQTEQEESYKISYKKHFKTDHFTSEKIIEASGAKCCHRDDHSLCSDSSVYSLLTARQRSAEQSVTCHSPDSIDLCKNECPADSTAQTIIKSGPDQKLEQRTSYRERLDNPASISSKINVFNEIKGGKSSELWNRSIVQQTILDRKEEQYFDGEFP</sequence>